<protein>
    <submittedName>
        <fullName evidence="1">Uncharacterized protein</fullName>
    </submittedName>
</protein>
<comment type="caution">
    <text evidence="1">The sequence shown here is derived from an EMBL/GenBank/DDBJ whole genome shotgun (WGS) entry which is preliminary data.</text>
</comment>
<dbReference type="EMBL" id="BMAV01004890">
    <property type="protein sequence ID" value="GFY45493.1"/>
    <property type="molecule type" value="Genomic_DNA"/>
</dbReference>
<reference evidence="1" key="1">
    <citation type="submission" date="2020-08" db="EMBL/GenBank/DDBJ databases">
        <title>Multicomponent nature underlies the extraordinary mechanical properties of spider dragline silk.</title>
        <authorList>
            <person name="Kono N."/>
            <person name="Nakamura H."/>
            <person name="Mori M."/>
            <person name="Yoshida Y."/>
            <person name="Ohtoshi R."/>
            <person name="Malay A.D."/>
            <person name="Moran D.A.P."/>
            <person name="Tomita M."/>
            <person name="Numata K."/>
            <person name="Arakawa K."/>
        </authorList>
    </citation>
    <scope>NUCLEOTIDE SEQUENCE</scope>
</reference>
<organism evidence="1 2">
    <name type="scientific">Trichonephila inaurata madagascariensis</name>
    <dbReference type="NCBI Taxonomy" id="2747483"/>
    <lineage>
        <taxon>Eukaryota</taxon>
        <taxon>Metazoa</taxon>
        <taxon>Ecdysozoa</taxon>
        <taxon>Arthropoda</taxon>
        <taxon>Chelicerata</taxon>
        <taxon>Arachnida</taxon>
        <taxon>Araneae</taxon>
        <taxon>Araneomorphae</taxon>
        <taxon>Entelegynae</taxon>
        <taxon>Araneoidea</taxon>
        <taxon>Nephilidae</taxon>
        <taxon>Trichonephila</taxon>
        <taxon>Trichonephila inaurata</taxon>
    </lineage>
</organism>
<dbReference type="Proteomes" id="UP000886998">
    <property type="component" value="Unassembled WGS sequence"/>
</dbReference>
<keyword evidence="2" id="KW-1185">Reference proteome</keyword>
<evidence type="ECO:0000313" key="1">
    <source>
        <dbReference type="EMBL" id="GFY45493.1"/>
    </source>
</evidence>
<proteinExistence type="predicted"/>
<gene>
    <name evidence="1" type="ORF">TNIN_72621</name>
</gene>
<evidence type="ECO:0000313" key="2">
    <source>
        <dbReference type="Proteomes" id="UP000886998"/>
    </source>
</evidence>
<sequence>MADALQATNAQFDDAISESAGSLKKRQRKSDFPLEVTSTLTPCWRKRTSVWALGWRRLPQALRLNRNGSFWLPPVFTNGTHWLTSPFARGIDVAVTGLKDRCFLAWYSYHYPGEESGN</sequence>
<accession>A0A8X6X1Z1</accession>
<name>A0A8X6X1Z1_9ARAC</name>
<dbReference type="AlphaFoldDB" id="A0A8X6X1Z1"/>